<evidence type="ECO:0000256" key="5">
    <source>
        <dbReference type="ARBA" id="ARBA00023242"/>
    </source>
</evidence>
<dbReference type="InterPro" id="IPR015300">
    <property type="entry name" value="DNA-bd_pseudobarrel_sf"/>
</dbReference>
<evidence type="ECO:0000256" key="2">
    <source>
        <dbReference type="ARBA" id="ARBA00023015"/>
    </source>
</evidence>
<comment type="subcellular location">
    <subcellularLocation>
        <location evidence="1">Nucleus</location>
    </subcellularLocation>
</comment>
<dbReference type="Gene3D" id="2.40.330.10">
    <property type="entry name" value="DNA-binding pseudobarrel domain"/>
    <property type="match status" value="1"/>
</dbReference>
<gene>
    <name evidence="6" type="ORF">POM88_007325</name>
</gene>
<evidence type="ECO:0008006" key="8">
    <source>
        <dbReference type="Google" id="ProtNLM"/>
    </source>
</evidence>
<reference evidence="6" key="2">
    <citation type="submission" date="2023-05" db="EMBL/GenBank/DDBJ databases">
        <authorList>
            <person name="Schelkunov M.I."/>
        </authorList>
    </citation>
    <scope>NUCLEOTIDE SEQUENCE</scope>
    <source>
        <strain evidence="6">Hsosn_3</strain>
        <tissue evidence="6">Leaf</tissue>
    </source>
</reference>
<evidence type="ECO:0000313" key="7">
    <source>
        <dbReference type="Proteomes" id="UP001237642"/>
    </source>
</evidence>
<dbReference type="SUPFAM" id="SSF101936">
    <property type="entry name" value="DNA-binding pseudobarrel domain"/>
    <property type="match status" value="2"/>
</dbReference>
<evidence type="ECO:0000256" key="3">
    <source>
        <dbReference type="ARBA" id="ARBA00023125"/>
    </source>
</evidence>
<proteinExistence type="predicted"/>
<keyword evidence="3" id="KW-0238">DNA-binding</keyword>
<sequence>MSPSSQDTTIKTSQFPQATVISKTTSMSPSSQNTTIKASQSPQVTATSKITTCRHLHLFVILISRKANYKQSTSLNKSIPTVFISKFGNLIPVGVKLSTPNRYEMWVDFDKRRERLFGMKPLFRNFKIEGGQSILFDFVGDFKFNVQIFDVFGFEIDYPAVMPTLDGEVLISSDGCRFVSSHRLGRKPVDEIVPPHEFIEKFGPMIPDRFEYVVSSVQHIVGSYCRRERKLVGVGSVCNILGVDHLNELNVLLFCYDGESSFKVFVFDKSLIKTPVFSSLSVDVPQDTAFEILVQPYHVLQYCHGVGISVEFRNISHFWNRFDHITAYEGNHCWTLQTRKRRDWNKAAIHDGWINFREDLGFCIGDCCVFEWKNDQVKEFCIRIVKNGEVDL</sequence>
<dbReference type="InterPro" id="IPR050655">
    <property type="entry name" value="Plant_B3_domain"/>
</dbReference>
<dbReference type="PANTHER" id="PTHR31920">
    <property type="entry name" value="B3 DOMAIN-CONTAINING"/>
    <property type="match status" value="1"/>
</dbReference>
<name>A0AAD8J4D9_9APIA</name>
<dbReference type="AlphaFoldDB" id="A0AAD8J4D9"/>
<organism evidence="6 7">
    <name type="scientific">Heracleum sosnowskyi</name>
    <dbReference type="NCBI Taxonomy" id="360622"/>
    <lineage>
        <taxon>Eukaryota</taxon>
        <taxon>Viridiplantae</taxon>
        <taxon>Streptophyta</taxon>
        <taxon>Embryophyta</taxon>
        <taxon>Tracheophyta</taxon>
        <taxon>Spermatophyta</taxon>
        <taxon>Magnoliopsida</taxon>
        <taxon>eudicotyledons</taxon>
        <taxon>Gunneridae</taxon>
        <taxon>Pentapetalae</taxon>
        <taxon>asterids</taxon>
        <taxon>campanulids</taxon>
        <taxon>Apiales</taxon>
        <taxon>Apiaceae</taxon>
        <taxon>Apioideae</taxon>
        <taxon>apioid superclade</taxon>
        <taxon>Tordylieae</taxon>
        <taxon>Tordyliinae</taxon>
        <taxon>Heracleum</taxon>
    </lineage>
</organism>
<dbReference type="EMBL" id="JAUIZM010000002">
    <property type="protein sequence ID" value="KAK1397462.1"/>
    <property type="molecule type" value="Genomic_DNA"/>
</dbReference>
<protein>
    <recommendedName>
        <fullName evidence="8">TF-B3 domain-containing protein</fullName>
    </recommendedName>
</protein>
<dbReference type="Proteomes" id="UP001237642">
    <property type="component" value="Unassembled WGS sequence"/>
</dbReference>
<comment type="caution">
    <text evidence="6">The sequence shown here is derived from an EMBL/GenBank/DDBJ whole genome shotgun (WGS) entry which is preliminary data.</text>
</comment>
<accession>A0AAD8J4D9</accession>
<evidence type="ECO:0000256" key="1">
    <source>
        <dbReference type="ARBA" id="ARBA00004123"/>
    </source>
</evidence>
<reference evidence="6" key="1">
    <citation type="submission" date="2023-02" db="EMBL/GenBank/DDBJ databases">
        <title>Genome of toxic invasive species Heracleum sosnowskyi carries increased number of genes despite the absence of recent whole-genome duplications.</title>
        <authorList>
            <person name="Schelkunov M."/>
            <person name="Shtratnikova V."/>
            <person name="Makarenko M."/>
            <person name="Klepikova A."/>
            <person name="Omelchenko D."/>
            <person name="Novikova G."/>
            <person name="Obukhova E."/>
            <person name="Bogdanov V."/>
            <person name="Penin A."/>
            <person name="Logacheva M."/>
        </authorList>
    </citation>
    <scope>NUCLEOTIDE SEQUENCE</scope>
    <source>
        <strain evidence="6">Hsosn_3</strain>
        <tissue evidence="6">Leaf</tissue>
    </source>
</reference>
<keyword evidence="4" id="KW-0804">Transcription</keyword>
<dbReference type="GO" id="GO:0005634">
    <property type="term" value="C:nucleus"/>
    <property type="evidence" value="ECO:0007669"/>
    <property type="project" value="UniProtKB-SubCell"/>
</dbReference>
<keyword evidence="5" id="KW-0539">Nucleus</keyword>
<evidence type="ECO:0000256" key="4">
    <source>
        <dbReference type="ARBA" id="ARBA00023163"/>
    </source>
</evidence>
<keyword evidence="2" id="KW-0805">Transcription regulation</keyword>
<evidence type="ECO:0000313" key="6">
    <source>
        <dbReference type="EMBL" id="KAK1397462.1"/>
    </source>
</evidence>
<keyword evidence="7" id="KW-1185">Reference proteome</keyword>
<dbReference type="GO" id="GO:0003677">
    <property type="term" value="F:DNA binding"/>
    <property type="evidence" value="ECO:0007669"/>
    <property type="project" value="UniProtKB-KW"/>
</dbReference>
<dbReference type="PANTHER" id="PTHR31920:SF132">
    <property type="entry name" value="TF-B3 DOMAIN-CONTAINING PROTEIN"/>
    <property type="match status" value="1"/>
</dbReference>